<proteinExistence type="predicted"/>
<evidence type="ECO:0000313" key="2">
    <source>
        <dbReference type="EMBL" id="QNT68726.1"/>
    </source>
</evidence>
<dbReference type="RefSeq" id="WP_190262161.1">
    <property type="nucleotide sequence ID" value="NZ_CP053923.1"/>
</dbReference>
<reference evidence="2 3" key="1">
    <citation type="submission" date="2020-05" db="EMBL/GenBank/DDBJ databases">
        <title>Complete closed genome sequence of Defluviicoccus vanus.</title>
        <authorList>
            <person name="Bessarab I."/>
            <person name="Arumugam K."/>
            <person name="Maszenan A.M."/>
            <person name="Seviour R.J."/>
            <person name="Williams R.B."/>
        </authorList>
    </citation>
    <scope>NUCLEOTIDE SEQUENCE [LARGE SCALE GENOMIC DNA]</scope>
    <source>
        <strain evidence="2 3">Ben 114</strain>
    </source>
</reference>
<feature type="region of interest" description="Disordered" evidence="1">
    <location>
        <begin position="1"/>
        <end position="25"/>
    </location>
</feature>
<protein>
    <submittedName>
        <fullName evidence="2">Uncharacterized protein</fullName>
    </submittedName>
</protein>
<accession>A0A7H1MZ40</accession>
<dbReference type="Proteomes" id="UP000516369">
    <property type="component" value="Chromosome"/>
</dbReference>
<evidence type="ECO:0000256" key="1">
    <source>
        <dbReference type="SAM" id="MobiDB-lite"/>
    </source>
</evidence>
<gene>
    <name evidence="2" type="ORF">HQ394_04275</name>
</gene>
<name>A0A7H1MZ40_9PROT</name>
<dbReference type="KEGG" id="dvn:HQ394_04275"/>
<keyword evidence="3" id="KW-1185">Reference proteome</keyword>
<organism evidence="2 3">
    <name type="scientific">Defluviicoccus vanus</name>
    <dbReference type="NCBI Taxonomy" id="111831"/>
    <lineage>
        <taxon>Bacteria</taxon>
        <taxon>Pseudomonadati</taxon>
        <taxon>Pseudomonadota</taxon>
        <taxon>Alphaproteobacteria</taxon>
        <taxon>Rhodospirillales</taxon>
        <taxon>Rhodospirillaceae</taxon>
        <taxon>Defluviicoccus</taxon>
    </lineage>
</organism>
<evidence type="ECO:0000313" key="3">
    <source>
        <dbReference type="Proteomes" id="UP000516369"/>
    </source>
</evidence>
<feature type="compositionally biased region" description="Basic and acidic residues" evidence="1">
    <location>
        <begin position="1"/>
        <end position="22"/>
    </location>
</feature>
<dbReference type="AlphaFoldDB" id="A0A7H1MZ40"/>
<dbReference type="EMBL" id="CP053923">
    <property type="protein sequence ID" value="QNT68726.1"/>
    <property type="molecule type" value="Genomic_DNA"/>
</dbReference>
<sequence length="88" mass="9691">MERAKASDHPQRRLDHGDGGEPRHRRFIGISAVRREPGDVMAHRMPASLDPAVVGVGGLAAMHAVRWRVGEECLDICQVARQLAFSKP</sequence>